<sequence>MRSEQLWKYLLACSIVAPIAVFLIERTTLVKLDQARGSRLNYFIPTPLTGSADLPRSWVNAHRKDKTSRSKSFSDELTSESVVLITGAGGFIGSELAMALYRTFGISNIICIDIISQHVIDLSKLDNIDQDVLAFFEYKRQRLFHLLQTVPSIQFYVDDFRPSIPEFFDVGEVPLLESIFQRFPDITHVVHLADAQQSWSGSSVAVPHVQDEKKTGMIEVLLEQLKKMSEEQNRTPTFTYASSYEVYGRNSNAALKEEDPIYSPSSLHGASKLLDEVLAASYHSLHGIPSTGCRFFPVYGPWSTPGSPVFEMAENALSDHREFIIDYEESRFLRPKPNDKVDFVFISDAIDAILAAMQYRQKDAPAIFNVGTGEPTSLEMIATEMGKYVKKKENNQSTRSVAQSFSASIQNTSQMLGWHPRVSLKEGVLKLLAWHWDRMYPYGAKKSSSPEIKTEESVRTTIAAQGVQSCLPFDKECLRGATIFPCISECANPSMCTTSAYDDEPIKTSNAITEGCTEVLFTIALGLDVLHIPSGNAKEDPNAMPYVRSQSAGVCNIAFVSEGSSILKEASMISKSGKSLTHGFWRLIPIPLDNDKASDALLPKMSPGSFFAHTVKTAIYCEPNILFHHLPSLLEEIHHHPKKEGTTSSTVMVLPRKRQQSLDKRITLQERAYDKVRIAMRGNRFRKQYAADSYWVLHRLDIEDNRLFRCDVYGETLNWSSQRDDVSINFILALHDIWSCVIVNWHGMTQWWHDEGSSVEEEGGRIYRALYTSMTSSESTRYFVRILDASASFASHLPTFRDDEAHGALL</sequence>
<gene>
    <name evidence="5" type="ORF">LDAN0321_LOCUS11207</name>
</gene>
<reference evidence="5" key="1">
    <citation type="submission" date="2021-01" db="EMBL/GenBank/DDBJ databases">
        <authorList>
            <person name="Corre E."/>
            <person name="Pelletier E."/>
            <person name="Niang G."/>
            <person name="Scheremetjew M."/>
            <person name="Finn R."/>
            <person name="Kale V."/>
            <person name="Holt S."/>
            <person name="Cochrane G."/>
            <person name="Meng A."/>
            <person name="Brown T."/>
            <person name="Cohen L."/>
        </authorList>
    </citation>
    <scope>NUCLEOTIDE SEQUENCE</scope>
    <source>
        <strain evidence="5">B650</strain>
    </source>
</reference>
<evidence type="ECO:0000256" key="2">
    <source>
        <dbReference type="ARBA" id="ARBA00023027"/>
    </source>
</evidence>
<dbReference type="Gene3D" id="3.40.50.720">
    <property type="entry name" value="NAD(P)-binding Rossmann-like Domain"/>
    <property type="match status" value="1"/>
</dbReference>
<dbReference type="SUPFAM" id="SSF51735">
    <property type="entry name" value="NAD(P)-binding Rossmann-fold domains"/>
    <property type="match status" value="1"/>
</dbReference>
<dbReference type="PANTHER" id="PTHR43574">
    <property type="entry name" value="EPIMERASE-RELATED"/>
    <property type="match status" value="1"/>
</dbReference>
<dbReference type="InterPro" id="IPR036291">
    <property type="entry name" value="NAD(P)-bd_dom_sf"/>
</dbReference>
<dbReference type="AlphaFoldDB" id="A0A7S2KT43"/>
<proteinExistence type="inferred from homology"/>
<keyword evidence="2" id="KW-0520">NAD</keyword>
<name>A0A7S2KT43_9STRA</name>
<feature type="domain" description="NAD-dependent epimerase/dehydratase" evidence="4">
    <location>
        <begin position="83"/>
        <end position="371"/>
    </location>
</feature>
<comment type="similarity">
    <text evidence="1">Belongs to the NAD(P)-dependent epimerase/dehydratase family.</text>
</comment>
<dbReference type="Pfam" id="PF01370">
    <property type="entry name" value="Epimerase"/>
    <property type="match status" value="1"/>
</dbReference>
<keyword evidence="3" id="KW-1133">Transmembrane helix</keyword>
<accession>A0A7S2KT43</accession>
<dbReference type="EMBL" id="HBGY01017320">
    <property type="protein sequence ID" value="CAD9584141.1"/>
    <property type="molecule type" value="Transcribed_RNA"/>
</dbReference>
<dbReference type="InterPro" id="IPR001509">
    <property type="entry name" value="Epimerase_deHydtase"/>
</dbReference>
<evidence type="ECO:0000256" key="1">
    <source>
        <dbReference type="ARBA" id="ARBA00007637"/>
    </source>
</evidence>
<keyword evidence="3" id="KW-0472">Membrane</keyword>
<evidence type="ECO:0000259" key="4">
    <source>
        <dbReference type="Pfam" id="PF01370"/>
    </source>
</evidence>
<feature type="transmembrane region" description="Helical" evidence="3">
    <location>
        <begin position="6"/>
        <end position="24"/>
    </location>
</feature>
<organism evidence="5">
    <name type="scientific">Leptocylindrus danicus</name>
    <dbReference type="NCBI Taxonomy" id="163516"/>
    <lineage>
        <taxon>Eukaryota</taxon>
        <taxon>Sar</taxon>
        <taxon>Stramenopiles</taxon>
        <taxon>Ochrophyta</taxon>
        <taxon>Bacillariophyta</taxon>
        <taxon>Coscinodiscophyceae</taxon>
        <taxon>Chaetocerotophycidae</taxon>
        <taxon>Leptocylindrales</taxon>
        <taxon>Leptocylindraceae</taxon>
        <taxon>Leptocylindrus</taxon>
    </lineage>
</organism>
<evidence type="ECO:0000313" key="5">
    <source>
        <dbReference type="EMBL" id="CAD9584141.1"/>
    </source>
</evidence>
<protein>
    <recommendedName>
        <fullName evidence="4">NAD-dependent epimerase/dehydratase domain-containing protein</fullName>
    </recommendedName>
</protein>
<evidence type="ECO:0000256" key="3">
    <source>
        <dbReference type="SAM" id="Phobius"/>
    </source>
</evidence>
<keyword evidence="3" id="KW-0812">Transmembrane</keyword>